<dbReference type="GO" id="GO:0003677">
    <property type="term" value="F:DNA binding"/>
    <property type="evidence" value="ECO:0007669"/>
    <property type="project" value="UniProtKB-KW"/>
</dbReference>
<evidence type="ECO:0000313" key="10">
    <source>
        <dbReference type="Proteomes" id="UP001164929"/>
    </source>
</evidence>
<dbReference type="GO" id="GO:0003886">
    <property type="term" value="F:DNA (cytosine-5-)-methyltransferase activity"/>
    <property type="evidence" value="ECO:0007669"/>
    <property type="project" value="TreeGrafter"/>
</dbReference>
<keyword evidence="6" id="KW-0238">DNA-binding</keyword>
<gene>
    <name evidence="9" type="ORF">NC653_032472</name>
</gene>
<dbReference type="InterPro" id="IPR030380">
    <property type="entry name" value="SAM_MeTfrase_DRM"/>
</dbReference>
<evidence type="ECO:0000256" key="4">
    <source>
        <dbReference type="ARBA" id="ARBA00022691"/>
    </source>
</evidence>
<evidence type="ECO:0000259" key="8">
    <source>
        <dbReference type="PROSITE" id="PS51680"/>
    </source>
</evidence>
<comment type="caution">
    <text evidence="9">The sequence shown here is derived from an EMBL/GenBank/DDBJ whole genome shotgun (WGS) entry which is preliminary data.</text>
</comment>
<evidence type="ECO:0000256" key="3">
    <source>
        <dbReference type="ARBA" id="ARBA00022679"/>
    </source>
</evidence>
<evidence type="ECO:0000256" key="1">
    <source>
        <dbReference type="ARBA" id="ARBA00004123"/>
    </source>
</evidence>
<keyword evidence="3" id="KW-0808">Transferase</keyword>
<dbReference type="PANTHER" id="PTHR23068">
    <property type="entry name" value="DNA CYTOSINE-5- -METHYLTRANSFERASE 3-RELATED"/>
    <property type="match status" value="1"/>
</dbReference>
<dbReference type="InterPro" id="IPR050390">
    <property type="entry name" value="C5-Methyltransferase"/>
</dbReference>
<organism evidence="9 10">
    <name type="scientific">Populus alba x Populus x berolinensis</name>
    <dbReference type="NCBI Taxonomy" id="444605"/>
    <lineage>
        <taxon>Eukaryota</taxon>
        <taxon>Viridiplantae</taxon>
        <taxon>Streptophyta</taxon>
        <taxon>Embryophyta</taxon>
        <taxon>Tracheophyta</taxon>
        <taxon>Spermatophyta</taxon>
        <taxon>Magnoliopsida</taxon>
        <taxon>eudicotyledons</taxon>
        <taxon>Gunneridae</taxon>
        <taxon>Pentapetalae</taxon>
        <taxon>rosids</taxon>
        <taxon>fabids</taxon>
        <taxon>Malpighiales</taxon>
        <taxon>Salicaceae</taxon>
        <taxon>Saliceae</taxon>
        <taxon>Populus</taxon>
    </lineage>
</organism>
<feature type="domain" description="SAM-dependent MTase DRM-type" evidence="8">
    <location>
        <begin position="1"/>
        <end position="214"/>
    </location>
</feature>
<dbReference type="PANTHER" id="PTHR23068:SF25">
    <property type="entry name" value="DNA (CYTOSINE-5)-METHYLTRANSFERASE DRM2"/>
    <property type="match status" value="1"/>
</dbReference>
<proteinExistence type="predicted"/>
<dbReference type="PROSITE" id="PS51680">
    <property type="entry name" value="SAM_MT_DRM"/>
    <property type="match status" value="1"/>
</dbReference>
<evidence type="ECO:0000256" key="2">
    <source>
        <dbReference type="ARBA" id="ARBA00022603"/>
    </source>
</evidence>
<evidence type="ECO:0000256" key="5">
    <source>
        <dbReference type="ARBA" id="ARBA00022737"/>
    </source>
</evidence>
<evidence type="ECO:0000256" key="6">
    <source>
        <dbReference type="ARBA" id="ARBA00023125"/>
    </source>
</evidence>
<dbReference type="EMBL" id="JAQIZT010000014">
    <property type="protein sequence ID" value="KAJ6971934.1"/>
    <property type="molecule type" value="Genomic_DNA"/>
</dbReference>
<protein>
    <recommendedName>
        <fullName evidence="8">SAM-dependent MTase DRM-type domain-containing protein</fullName>
    </recommendedName>
</protein>
<name>A0AAD6PY23_9ROSI</name>
<evidence type="ECO:0000313" key="9">
    <source>
        <dbReference type="EMBL" id="KAJ6971934.1"/>
    </source>
</evidence>
<dbReference type="InterPro" id="IPR029063">
    <property type="entry name" value="SAM-dependent_MTases_sf"/>
</dbReference>
<evidence type="ECO:0000256" key="7">
    <source>
        <dbReference type="ARBA" id="ARBA00023242"/>
    </source>
</evidence>
<dbReference type="Proteomes" id="UP001164929">
    <property type="component" value="Chromosome 14"/>
</dbReference>
<keyword evidence="10" id="KW-1185">Reference proteome</keyword>
<sequence>MSRFLYDIKPESVDSLHFCAAARKGVCIHNRFPSLPRQPLSIQEALSSNSKWWPSWDPRTKLNCLVTVIGSAKLTERINLRLERSIGEPTRSDKTVCAPRIEAEVALHRLGIPLKNVVSVDISVSKRDVIRSWWEQANQKGNLIEITDIQTINGSDIETWIRSYAGFDVIGGSPCNDLAGGNRVSRDRLEGQHCSLFYQYVRTCEFNVSMDFSSSFFLSYMAHEILKSALLSFCNHVFAVIYVYSQGREKAPSQRNLSASPTYPDPGQLPRLESLVAQF</sequence>
<dbReference type="AlphaFoldDB" id="A0AAD6PY23"/>
<dbReference type="Gene3D" id="3.40.50.150">
    <property type="entry name" value="Vaccinia Virus protein VP39"/>
    <property type="match status" value="1"/>
</dbReference>
<reference evidence="9" key="1">
    <citation type="journal article" date="2023" name="Mol. Ecol. Resour.">
        <title>Chromosome-level genome assembly of a triploid poplar Populus alba 'Berolinensis'.</title>
        <authorList>
            <person name="Chen S."/>
            <person name="Yu Y."/>
            <person name="Wang X."/>
            <person name="Wang S."/>
            <person name="Zhang T."/>
            <person name="Zhou Y."/>
            <person name="He R."/>
            <person name="Meng N."/>
            <person name="Wang Y."/>
            <person name="Liu W."/>
            <person name="Liu Z."/>
            <person name="Liu J."/>
            <person name="Guo Q."/>
            <person name="Huang H."/>
            <person name="Sederoff R.R."/>
            <person name="Wang G."/>
            <person name="Qu G."/>
            <person name="Chen S."/>
        </authorList>
    </citation>
    <scope>NUCLEOTIDE SEQUENCE</scope>
    <source>
        <strain evidence="9">SC-2020</strain>
    </source>
</reference>
<keyword evidence="5" id="KW-0677">Repeat</keyword>
<keyword evidence="2" id="KW-0489">Methyltransferase</keyword>
<comment type="subcellular location">
    <subcellularLocation>
        <location evidence="1">Nucleus</location>
    </subcellularLocation>
</comment>
<dbReference type="GO" id="GO:0005634">
    <property type="term" value="C:nucleus"/>
    <property type="evidence" value="ECO:0007669"/>
    <property type="project" value="UniProtKB-SubCell"/>
</dbReference>
<keyword evidence="4" id="KW-0949">S-adenosyl-L-methionine</keyword>
<keyword evidence="7" id="KW-0539">Nucleus</keyword>
<accession>A0AAD6PY23</accession>
<dbReference type="GO" id="GO:0032259">
    <property type="term" value="P:methylation"/>
    <property type="evidence" value="ECO:0007669"/>
    <property type="project" value="UniProtKB-KW"/>
</dbReference>